<dbReference type="GO" id="GO:0016740">
    <property type="term" value="F:transferase activity"/>
    <property type="evidence" value="ECO:0007669"/>
    <property type="project" value="UniProtKB-KW"/>
</dbReference>
<evidence type="ECO:0000256" key="6">
    <source>
        <dbReference type="ARBA" id="ARBA00022771"/>
    </source>
</evidence>
<evidence type="ECO:0000256" key="7">
    <source>
        <dbReference type="ARBA" id="ARBA00022786"/>
    </source>
</evidence>
<dbReference type="STRING" id="400682.A0A1X7V0Y8"/>
<dbReference type="InParanoid" id="A0A1X7V0Y8"/>
<dbReference type="Gene3D" id="3.10.20.90">
    <property type="entry name" value="Phosphatidylinositol 3-kinase Catalytic Subunit, Chain A, domain 1"/>
    <property type="match status" value="1"/>
</dbReference>
<dbReference type="OMA" id="VQSCPKC"/>
<keyword evidence="2" id="KW-0597">Phosphoprotein</keyword>
<evidence type="ECO:0000313" key="12">
    <source>
        <dbReference type="Proteomes" id="UP000007879"/>
    </source>
</evidence>
<evidence type="ECO:0008006" key="13">
    <source>
        <dbReference type="Google" id="ProtNLM"/>
    </source>
</evidence>
<keyword evidence="4" id="KW-0479">Metal-binding</keyword>
<evidence type="ECO:0000259" key="9">
    <source>
        <dbReference type="PROSITE" id="PS50053"/>
    </source>
</evidence>
<dbReference type="AlphaFoldDB" id="A0A1X7V0Y8"/>
<dbReference type="EnsemblMetazoa" id="Aqu2.1.33678_001">
    <property type="protein sequence ID" value="Aqu2.1.33678_001"/>
    <property type="gene ID" value="Aqu2.1.33678"/>
</dbReference>
<evidence type="ECO:0000313" key="11">
    <source>
        <dbReference type="EnsemblMetazoa" id="Aqu2.1.33678_001"/>
    </source>
</evidence>
<evidence type="ECO:0000256" key="2">
    <source>
        <dbReference type="ARBA" id="ARBA00022553"/>
    </source>
</evidence>
<dbReference type="InterPro" id="IPR000626">
    <property type="entry name" value="Ubiquitin-like_dom"/>
</dbReference>
<dbReference type="PROSITE" id="PS51873">
    <property type="entry name" value="TRIAD"/>
    <property type="match status" value="1"/>
</dbReference>
<evidence type="ECO:0000259" key="10">
    <source>
        <dbReference type="PROSITE" id="PS51873"/>
    </source>
</evidence>
<keyword evidence="7" id="KW-0833">Ubl conjugation pathway</keyword>
<proteinExistence type="predicted"/>
<evidence type="ECO:0000256" key="5">
    <source>
        <dbReference type="ARBA" id="ARBA00022737"/>
    </source>
</evidence>
<dbReference type="Pfam" id="PF00240">
    <property type="entry name" value="ubiquitin"/>
    <property type="match status" value="1"/>
</dbReference>
<evidence type="ECO:0000256" key="3">
    <source>
        <dbReference type="ARBA" id="ARBA00022679"/>
    </source>
</evidence>
<dbReference type="EnsemblMetazoa" id="XM_011405200.2">
    <property type="protein sequence ID" value="XP_011403502.2"/>
    <property type="gene ID" value="LOC105312500"/>
</dbReference>
<dbReference type="SUPFAM" id="SSF57850">
    <property type="entry name" value="RING/U-box"/>
    <property type="match status" value="2"/>
</dbReference>
<dbReference type="KEGG" id="aqu:105312500"/>
<keyword evidence="5" id="KW-0677">Repeat</keyword>
<reference evidence="12" key="1">
    <citation type="journal article" date="2010" name="Nature">
        <title>The Amphimedon queenslandica genome and the evolution of animal complexity.</title>
        <authorList>
            <person name="Srivastava M."/>
            <person name="Simakov O."/>
            <person name="Chapman J."/>
            <person name="Fahey B."/>
            <person name="Gauthier M.E."/>
            <person name="Mitros T."/>
            <person name="Richards G.S."/>
            <person name="Conaco C."/>
            <person name="Dacre M."/>
            <person name="Hellsten U."/>
            <person name="Larroux C."/>
            <person name="Putnam N.H."/>
            <person name="Stanke M."/>
            <person name="Adamska M."/>
            <person name="Darling A."/>
            <person name="Degnan S.M."/>
            <person name="Oakley T.H."/>
            <person name="Plachetzki D.C."/>
            <person name="Zhai Y."/>
            <person name="Adamski M."/>
            <person name="Calcino A."/>
            <person name="Cummins S.F."/>
            <person name="Goodstein D.M."/>
            <person name="Harris C."/>
            <person name="Jackson D.J."/>
            <person name="Leys S.P."/>
            <person name="Shu S."/>
            <person name="Woodcroft B.J."/>
            <person name="Vervoort M."/>
            <person name="Kosik K.S."/>
            <person name="Manning G."/>
            <person name="Degnan B.M."/>
            <person name="Rokhsar D.S."/>
        </authorList>
    </citation>
    <scope>NUCLEOTIDE SEQUENCE [LARGE SCALE GENOMIC DNA]</scope>
</reference>
<dbReference type="SMART" id="SM00213">
    <property type="entry name" value="UBQ"/>
    <property type="match status" value="1"/>
</dbReference>
<gene>
    <name evidence="11" type="primary">105312500</name>
</gene>
<keyword evidence="12" id="KW-1185">Reference proteome</keyword>
<dbReference type="InterPro" id="IPR050158">
    <property type="entry name" value="Ubiquitin_ubiquitin-like"/>
</dbReference>
<keyword evidence="8" id="KW-0862">Zinc</keyword>
<evidence type="ECO:0000256" key="1">
    <source>
        <dbReference type="ARBA" id="ARBA00004906"/>
    </source>
</evidence>
<organism evidence="11">
    <name type="scientific">Amphimedon queenslandica</name>
    <name type="common">Sponge</name>
    <dbReference type="NCBI Taxonomy" id="400682"/>
    <lineage>
        <taxon>Eukaryota</taxon>
        <taxon>Metazoa</taxon>
        <taxon>Porifera</taxon>
        <taxon>Demospongiae</taxon>
        <taxon>Heteroscleromorpha</taxon>
        <taxon>Haplosclerida</taxon>
        <taxon>Niphatidae</taxon>
        <taxon>Amphimedon</taxon>
    </lineage>
</organism>
<dbReference type="PROSITE" id="PS50053">
    <property type="entry name" value="UBIQUITIN_2"/>
    <property type="match status" value="1"/>
</dbReference>
<keyword evidence="6" id="KW-0863">Zinc-finger</keyword>
<keyword evidence="3" id="KW-0808">Transferase</keyword>
<feature type="domain" description="Ubiquitin-like" evidence="9">
    <location>
        <begin position="4"/>
        <end position="83"/>
    </location>
</feature>
<evidence type="ECO:0000256" key="4">
    <source>
        <dbReference type="ARBA" id="ARBA00022723"/>
    </source>
</evidence>
<accession>A0A1X7V0Y8</accession>
<name>A0A1X7V0Y8_AMPQE</name>
<dbReference type="SUPFAM" id="SSF54236">
    <property type="entry name" value="Ubiquitin-like"/>
    <property type="match status" value="1"/>
</dbReference>
<dbReference type="GO" id="GO:0009893">
    <property type="term" value="P:positive regulation of metabolic process"/>
    <property type="evidence" value="ECO:0007669"/>
    <property type="project" value="UniProtKB-ARBA"/>
</dbReference>
<dbReference type="PANTHER" id="PTHR10666">
    <property type="entry name" value="UBIQUITIN"/>
    <property type="match status" value="1"/>
</dbReference>
<dbReference type="InterPro" id="IPR044066">
    <property type="entry name" value="TRIAD_supradom"/>
</dbReference>
<dbReference type="InterPro" id="IPR029071">
    <property type="entry name" value="Ubiquitin-like_domsf"/>
</dbReference>
<dbReference type="OrthoDB" id="419317at2759"/>
<dbReference type="Gene3D" id="1.20.120.1750">
    <property type="match status" value="1"/>
</dbReference>
<dbReference type="Proteomes" id="UP000007879">
    <property type="component" value="Unassembled WGS sequence"/>
</dbReference>
<comment type="pathway">
    <text evidence="1">Protein modification; protein ubiquitination.</text>
</comment>
<protein>
    <recommendedName>
        <fullName evidence="13">RBR-type E3 ubiquitin transferase</fullName>
    </recommendedName>
</protein>
<dbReference type="CDD" id="cd20336">
    <property type="entry name" value="Rcat_RBR"/>
    <property type="match status" value="1"/>
</dbReference>
<feature type="domain" description="RING-type" evidence="10">
    <location>
        <begin position="104"/>
        <end position="337"/>
    </location>
</feature>
<sequence>MSAWNLFLKHTDGKTFTLVIQERKENVTVKQVMSLVQAKTGIPPAEQRLIHGGKQLDEEKNIIDYPNLGPNSTLFLVLRLPGGTGLISLAERDTPRGPDFEYSDGTPCMICFTHPNDDNRYNAKRLPLVLPCRRGHTIMHPHCFIQYCQNEIFDNKREAVCCPQCQNEWTLDVIQKYGVATKEEIEIFSNGLSVNVIHNDPNISECPGCLSYCERKNKTDNRVHCRMCAKQGKNYEFCWHCKQNWTGDGSKNCGNPKCNAADILEQINAAPQKEVIGVLCPSMRLCPNCGTAIEHKSACKQMSCKICQCEFCFICLRQKRDGSWQCGRSYDKCTPAPRQVKVPSRK</sequence>
<dbReference type="eggNOG" id="KOG0003">
    <property type="taxonomic scope" value="Eukaryota"/>
</dbReference>
<reference evidence="11" key="2">
    <citation type="submission" date="2017-05" db="UniProtKB">
        <authorList>
            <consortium name="EnsemblMetazoa"/>
        </authorList>
    </citation>
    <scope>IDENTIFICATION</scope>
</reference>
<dbReference type="GO" id="GO:0008270">
    <property type="term" value="F:zinc ion binding"/>
    <property type="evidence" value="ECO:0007669"/>
    <property type="project" value="UniProtKB-KW"/>
</dbReference>
<evidence type="ECO:0000256" key="8">
    <source>
        <dbReference type="ARBA" id="ARBA00022833"/>
    </source>
</evidence>